<sequence length="133" mass="14044">MAGGAIILTYAGGQPYNDLLCRAIGTTPSPTARSSVGICEFRQITQTTYTAAAGILCVGVPGSPMGAGGNRVESKPAPFNASGIMQSRFTTQGYAMLYHTSAALRRTNCHTNWVIEPAIFSVPANYHIVFQEG</sequence>
<dbReference type="VEuPathDB" id="FungiDB:PAAG_12406"/>
<protein>
    <submittedName>
        <fullName evidence="1">Uncharacterized protein</fullName>
    </submittedName>
</protein>
<gene>
    <name evidence="1" type="ORF">PAAG_12406</name>
</gene>
<dbReference type="EMBL" id="KN294015">
    <property type="protein sequence ID" value="KGQ00935.1"/>
    <property type="molecule type" value="Genomic_DNA"/>
</dbReference>
<dbReference type="RefSeq" id="XP_015702503.1">
    <property type="nucleotide sequence ID" value="XM_015847899.1"/>
</dbReference>
<evidence type="ECO:0000313" key="2">
    <source>
        <dbReference type="Proteomes" id="UP000002059"/>
    </source>
</evidence>
<proteinExistence type="predicted"/>
<dbReference type="AlphaFoldDB" id="A0A0A2V448"/>
<organism evidence="1 2">
    <name type="scientific">Paracoccidioides lutzii (strain ATCC MYA-826 / Pb01)</name>
    <name type="common">Paracoccidioides brasiliensis</name>
    <dbReference type="NCBI Taxonomy" id="502779"/>
    <lineage>
        <taxon>Eukaryota</taxon>
        <taxon>Fungi</taxon>
        <taxon>Dikarya</taxon>
        <taxon>Ascomycota</taxon>
        <taxon>Pezizomycotina</taxon>
        <taxon>Eurotiomycetes</taxon>
        <taxon>Eurotiomycetidae</taxon>
        <taxon>Onygenales</taxon>
        <taxon>Ajellomycetaceae</taxon>
        <taxon>Paracoccidioides</taxon>
    </lineage>
</organism>
<reference evidence="1 2" key="1">
    <citation type="journal article" date="2011" name="PLoS Genet.">
        <title>Comparative genomic analysis of human fungal pathogens causing paracoccidioidomycosis.</title>
        <authorList>
            <person name="Desjardins C.A."/>
            <person name="Champion M.D."/>
            <person name="Holder J.W."/>
            <person name="Muszewska A."/>
            <person name="Goldberg J."/>
            <person name="Bailao A.M."/>
            <person name="Brigido M.M."/>
            <person name="Ferreira M.E."/>
            <person name="Garcia A.M."/>
            <person name="Grynberg M."/>
            <person name="Gujja S."/>
            <person name="Heiman D.I."/>
            <person name="Henn M.R."/>
            <person name="Kodira C.D."/>
            <person name="Leon-Narvaez H."/>
            <person name="Longo L.V."/>
            <person name="Ma L.J."/>
            <person name="Malavazi I."/>
            <person name="Matsuo A.L."/>
            <person name="Morais F.V."/>
            <person name="Pereira M."/>
            <person name="Rodriguez-Brito S."/>
            <person name="Sakthikumar S."/>
            <person name="Salem-Izacc S.M."/>
            <person name="Sykes S.M."/>
            <person name="Teixeira M.M."/>
            <person name="Vallejo M.C."/>
            <person name="Walter M.E."/>
            <person name="Yandava C."/>
            <person name="Young S."/>
            <person name="Zeng Q."/>
            <person name="Zucker J."/>
            <person name="Felipe M.S."/>
            <person name="Goldman G.H."/>
            <person name="Haas B.J."/>
            <person name="McEwen J.G."/>
            <person name="Nino-Vega G."/>
            <person name="Puccia R."/>
            <person name="San-Blas G."/>
            <person name="Soares C.M."/>
            <person name="Birren B.W."/>
            <person name="Cuomo C.A."/>
        </authorList>
    </citation>
    <scope>NUCLEOTIDE SEQUENCE [LARGE SCALE GENOMIC DNA]</scope>
    <source>
        <strain evidence="2">ATCC MYA-826 / Pb01</strain>
    </source>
</reference>
<evidence type="ECO:0000313" key="1">
    <source>
        <dbReference type="EMBL" id="KGQ00935.1"/>
    </source>
</evidence>
<dbReference type="GeneID" id="26971072"/>
<dbReference type="HOGENOM" id="CLU_1907302_0_0_1"/>
<keyword evidence="2" id="KW-1185">Reference proteome</keyword>
<dbReference type="Proteomes" id="UP000002059">
    <property type="component" value="Partially assembled WGS sequence"/>
</dbReference>
<accession>A0A0A2V448</accession>
<name>A0A0A2V448_PARBA</name>
<dbReference type="KEGG" id="pbl:PAAG_12406"/>